<reference evidence="1 2" key="1">
    <citation type="journal article" date="2020" name="Cell">
        <title>Large-Scale Comparative Analyses of Tick Genomes Elucidate Their Genetic Diversity and Vector Capacities.</title>
        <authorList>
            <consortium name="Tick Genome and Microbiome Consortium (TIGMIC)"/>
            <person name="Jia N."/>
            <person name="Wang J."/>
            <person name="Shi W."/>
            <person name="Du L."/>
            <person name="Sun Y."/>
            <person name="Zhan W."/>
            <person name="Jiang J.F."/>
            <person name="Wang Q."/>
            <person name="Zhang B."/>
            <person name="Ji P."/>
            <person name="Bell-Sakyi L."/>
            <person name="Cui X.M."/>
            <person name="Yuan T.T."/>
            <person name="Jiang B.G."/>
            <person name="Yang W.F."/>
            <person name="Lam T.T."/>
            <person name="Chang Q.C."/>
            <person name="Ding S.J."/>
            <person name="Wang X.J."/>
            <person name="Zhu J.G."/>
            <person name="Ruan X.D."/>
            <person name="Zhao L."/>
            <person name="Wei J.T."/>
            <person name="Ye R.Z."/>
            <person name="Que T.C."/>
            <person name="Du C.H."/>
            <person name="Zhou Y.H."/>
            <person name="Cheng J.X."/>
            <person name="Dai P.F."/>
            <person name="Guo W.B."/>
            <person name="Han X.H."/>
            <person name="Huang E.J."/>
            <person name="Li L.F."/>
            <person name="Wei W."/>
            <person name="Gao Y.C."/>
            <person name="Liu J.Z."/>
            <person name="Shao H.Z."/>
            <person name="Wang X."/>
            <person name="Wang C.C."/>
            <person name="Yang T.C."/>
            <person name="Huo Q.B."/>
            <person name="Li W."/>
            <person name="Chen H.Y."/>
            <person name="Chen S.E."/>
            <person name="Zhou L.G."/>
            <person name="Ni X.B."/>
            <person name="Tian J.H."/>
            <person name="Sheng Y."/>
            <person name="Liu T."/>
            <person name="Pan Y.S."/>
            <person name="Xia L.Y."/>
            <person name="Li J."/>
            <person name="Zhao F."/>
            <person name="Cao W.C."/>
        </authorList>
    </citation>
    <scope>NUCLEOTIDE SEQUENCE [LARGE SCALE GENOMIC DNA]</scope>
    <source>
        <strain evidence="1">Iper-2018</strain>
    </source>
</reference>
<dbReference type="EMBL" id="JABSTQ010011304">
    <property type="protein sequence ID" value="KAG0412983.1"/>
    <property type="molecule type" value="Genomic_DNA"/>
</dbReference>
<name>A0AC60P0Y4_IXOPE</name>
<accession>A0AC60P0Y4</accession>
<dbReference type="Proteomes" id="UP000805193">
    <property type="component" value="Unassembled WGS sequence"/>
</dbReference>
<evidence type="ECO:0000313" key="2">
    <source>
        <dbReference type="Proteomes" id="UP000805193"/>
    </source>
</evidence>
<evidence type="ECO:0000313" key="1">
    <source>
        <dbReference type="EMBL" id="KAG0412983.1"/>
    </source>
</evidence>
<sequence>MPCGITAGALLFTNGDNGRSRYRSLVNDAESKTRLRLKPLALPALAYTKQPESFVVYHAELQRPGDGPQPPSSVATTSPQIPKDDMCGCCGYRPSYLQCFRTSGWVLASLCSMAFTDSFVVSGCLIVVLPTIERRFHLSSFESGTILSGYNVVNCIIIVPVAFLGSKRNKPVIISSGMVLIATGSLVFTLCYVLAPPYTFSRIVEDLCTAEPQYEADQCTNDIVSNFRFLLMVGSMLHGAGGAPLQTLGVSFLDENLPPRLTSAYIGAFSSMAVLGPVCGFLVGGYFLTQFVDLTDASAVGLTENSSVWVGAWWVGFAIATVLGFVLAVPMAAFPKRTAVVPDPPEGLHPCLRLEVVARLSAGDADDYDKVKSSLLKRYRLSAEAFRQRFRNASKKSSEGYSEFAYGLKTNLIEWLKSEKVYESRDKVVECVCLEQFFRSIPQSVKLWVQDRVGVDSVERAAELAEEYATRRKLSGEESESGRSDQRKTFRQGGWPSVFEERELGGGVPLAHVSPPGSSVPRALPLQLEPPEHLPVPGTRPKKKGTPPRSSPQLFPGDITVPEQCLYPCFAAWMPPTVSPVPSNSPSLRHAP</sequence>
<comment type="caution">
    <text evidence="1">The sequence shown here is derived from an EMBL/GenBank/DDBJ whole genome shotgun (WGS) entry which is preliminary data.</text>
</comment>
<gene>
    <name evidence="1" type="ORF">HPB47_009885</name>
</gene>
<organism evidence="1 2">
    <name type="scientific">Ixodes persulcatus</name>
    <name type="common">Taiga tick</name>
    <dbReference type="NCBI Taxonomy" id="34615"/>
    <lineage>
        <taxon>Eukaryota</taxon>
        <taxon>Metazoa</taxon>
        <taxon>Ecdysozoa</taxon>
        <taxon>Arthropoda</taxon>
        <taxon>Chelicerata</taxon>
        <taxon>Arachnida</taxon>
        <taxon>Acari</taxon>
        <taxon>Parasitiformes</taxon>
        <taxon>Ixodida</taxon>
        <taxon>Ixodoidea</taxon>
        <taxon>Ixodidae</taxon>
        <taxon>Ixodinae</taxon>
        <taxon>Ixodes</taxon>
    </lineage>
</organism>
<proteinExistence type="predicted"/>
<keyword evidence="2" id="KW-1185">Reference proteome</keyword>
<protein>
    <submittedName>
        <fullName evidence="1">Uncharacterized protein</fullName>
    </submittedName>
</protein>